<reference evidence="1 2" key="1">
    <citation type="journal article" date="2024" name="bioRxiv">
        <title>A reference genome for Trichogramma kaykai: A tiny desert-dwelling parasitoid wasp with competing sex-ratio distorters.</title>
        <authorList>
            <person name="Culotta J."/>
            <person name="Lindsey A.R."/>
        </authorList>
    </citation>
    <scope>NUCLEOTIDE SEQUENCE [LARGE SCALE GENOMIC DNA]</scope>
    <source>
        <strain evidence="1 2">KSX58</strain>
    </source>
</reference>
<name>A0ABD2WXJ0_9HYME</name>
<organism evidence="1 2">
    <name type="scientific">Trichogramma kaykai</name>
    <dbReference type="NCBI Taxonomy" id="54128"/>
    <lineage>
        <taxon>Eukaryota</taxon>
        <taxon>Metazoa</taxon>
        <taxon>Ecdysozoa</taxon>
        <taxon>Arthropoda</taxon>
        <taxon>Hexapoda</taxon>
        <taxon>Insecta</taxon>
        <taxon>Pterygota</taxon>
        <taxon>Neoptera</taxon>
        <taxon>Endopterygota</taxon>
        <taxon>Hymenoptera</taxon>
        <taxon>Apocrita</taxon>
        <taxon>Proctotrupomorpha</taxon>
        <taxon>Chalcidoidea</taxon>
        <taxon>Trichogrammatidae</taxon>
        <taxon>Trichogramma</taxon>
    </lineage>
</organism>
<comment type="caution">
    <text evidence="1">The sequence shown here is derived from an EMBL/GenBank/DDBJ whole genome shotgun (WGS) entry which is preliminary data.</text>
</comment>
<dbReference type="Proteomes" id="UP001627154">
    <property type="component" value="Unassembled WGS sequence"/>
</dbReference>
<accession>A0ABD2WXJ0</accession>
<sequence>MYNTPVVHKYKTDASISGYLARSSFHDHFHDLTHRGYITSRCLDLRKTMPICTRNMYRKSSADRCGSCERPSKRAPAMSECEYARYYKDLCGA</sequence>
<evidence type="ECO:0000313" key="2">
    <source>
        <dbReference type="Proteomes" id="UP001627154"/>
    </source>
</evidence>
<proteinExistence type="predicted"/>
<dbReference type="AlphaFoldDB" id="A0ABD2WXJ0"/>
<keyword evidence="2" id="KW-1185">Reference proteome</keyword>
<protein>
    <submittedName>
        <fullName evidence="1">Uncharacterized protein</fullName>
    </submittedName>
</protein>
<gene>
    <name evidence="1" type="ORF">TKK_008829</name>
</gene>
<evidence type="ECO:0000313" key="1">
    <source>
        <dbReference type="EMBL" id="KAL3397257.1"/>
    </source>
</evidence>
<dbReference type="EMBL" id="JBJJXI010000066">
    <property type="protein sequence ID" value="KAL3397257.1"/>
    <property type="molecule type" value="Genomic_DNA"/>
</dbReference>